<dbReference type="SUPFAM" id="SSF48452">
    <property type="entry name" value="TPR-like"/>
    <property type="match status" value="1"/>
</dbReference>
<accession>A0A383F7Q1</accession>
<dbReference type="InterPro" id="IPR011990">
    <property type="entry name" value="TPR-like_helical_dom_sf"/>
</dbReference>
<dbReference type="EMBL" id="UINC01231932">
    <property type="protein sequence ID" value="SVE64683.1"/>
    <property type="molecule type" value="Genomic_DNA"/>
</dbReference>
<gene>
    <name evidence="1" type="ORF">METZ01_LOCUS517537</name>
</gene>
<protein>
    <submittedName>
        <fullName evidence="1">Uncharacterized protein</fullName>
    </submittedName>
</protein>
<dbReference type="Gene3D" id="1.25.40.10">
    <property type="entry name" value="Tetratricopeptide repeat domain"/>
    <property type="match status" value="1"/>
</dbReference>
<sequence length="109" mass="12692">GWFKKSVDTEQCRAEYYLWLGRAYGYYTQRASVFRQPFLAKKVQKHFERAVSCDPNHVAARWDLMEYYLRAPGFLGGSTKKAKEQATAIQQRNPQEGQKAWELIAELGK</sequence>
<feature type="non-terminal residue" evidence="1">
    <location>
        <position position="1"/>
    </location>
</feature>
<proteinExistence type="predicted"/>
<dbReference type="AlphaFoldDB" id="A0A383F7Q1"/>
<organism evidence="1">
    <name type="scientific">marine metagenome</name>
    <dbReference type="NCBI Taxonomy" id="408172"/>
    <lineage>
        <taxon>unclassified sequences</taxon>
        <taxon>metagenomes</taxon>
        <taxon>ecological metagenomes</taxon>
    </lineage>
</organism>
<reference evidence="1" key="1">
    <citation type="submission" date="2018-05" db="EMBL/GenBank/DDBJ databases">
        <authorList>
            <person name="Lanie J.A."/>
            <person name="Ng W.-L."/>
            <person name="Kazmierczak K.M."/>
            <person name="Andrzejewski T.M."/>
            <person name="Davidsen T.M."/>
            <person name="Wayne K.J."/>
            <person name="Tettelin H."/>
            <person name="Glass J.I."/>
            <person name="Rusch D."/>
            <person name="Podicherti R."/>
            <person name="Tsui H.-C.T."/>
            <person name="Winkler M.E."/>
        </authorList>
    </citation>
    <scope>NUCLEOTIDE SEQUENCE</scope>
</reference>
<evidence type="ECO:0000313" key="1">
    <source>
        <dbReference type="EMBL" id="SVE64683.1"/>
    </source>
</evidence>
<name>A0A383F7Q1_9ZZZZ</name>